<dbReference type="InterPro" id="IPR040976">
    <property type="entry name" value="Pkinase_fungal"/>
</dbReference>
<evidence type="ECO:0000256" key="2">
    <source>
        <dbReference type="SAM" id="SignalP"/>
    </source>
</evidence>
<evidence type="ECO:0000256" key="1">
    <source>
        <dbReference type="SAM" id="MobiDB-lite"/>
    </source>
</evidence>
<evidence type="ECO:0000259" key="3">
    <source>
        <dbReference type="Pfam" id="PF17667"/>
    </source>
</evidence>
<dbReference type="EMBL" id="DF849506">
    <property type="protein sequence ID" value="GAT57736.1"/>
    <property type="molecule type" value="Genomic_DNA"/>
</dbReference>
<name>A0ABQ0M320_MYCCL</name>
<feature type="domain" description="Fungal-type protein kinase" evidence="3">
    <location>
        <begin position="560"/>
        <end position="737"/>
    </location>
</feature>
<protein>
    <recommendedName>
        <fullName evidence="3">Fungal-type protein kinase domain-containing protein</fullName>
    </recommendedName>
</protein>
<feature type="compositionally biased region" description="Low complexity" evidence="1">
    <location>
        <begin position="419"/>
        <end position="436"/>
    </location>
</feature>
<feature type="compositionally biased region" description="Pro residues" evidence="1">
    <location>
        <begin position="404"/>
        <end position="413"/>
    </location>
</feature>
<dbReference type="PANTHER" id="PTHR38248">
    <property type="entry name" value="FUNK1 6"/>
    <property type="match status" value="1"/>
</dbReference>
<feature type="chain" id="PRO_5046572556" description="Fungal-type protein kinase domain-containing protein" evidence="2">
    <location>
        <begin position="18"/>
        <end position="866"/>
    </location>
</feature>
<dbReference type="Proteomes" id="UP000815677">
    <property type="component" value="Unassembled WGS sequence"/>
</dbReference>
<proteinExistence type="predicted"/>
<feature type="region of interest" description="Disordered" evidence="1">
    <location>
        <begin position="404"/>
        <end position="457"/>
    </location>
</feature>
<feature type="domain" description="Fungal-type protein kinase" evidence="3">
    <location>
        <begin position="270"/>
        <end position="401"/>
    </location>
</feature>
<dbReference type="SUPFAM" id="SSF56112">
    <property type="entry name" value="Protein kinase-like (PK-like)"/>
    <property type="match status" value="1"/>
</dbReference>
<sequence>MCQSTSFLLYLRTLGSAAGTLGSAAFDTCGQERSQSSLRAQPEVASLSPVSIHPSVCPAEPHKPANPISTPSRPSKASSGSSGPTSQMSQNSLKTEMMHDLTGHILQFPIDRFVRMVSPRTRKENAMPAPGPSDILDRPEFYSIPLDDANLVEAASSKLEETFDWRRLEVNGIESIQHYTALANFLNACLTAVREVQQDDGSFYKNLRFLVYDQETGDGVAGASPLKPDVVGLNGTCPTHDAATLKIHEKLSWSVPPSDTPIDIPVEVKGRWSQLVYQAATYARCMFSAEPLRNSALVFGFNQDTLEFRFLLFHRGGLSASTALDLHKREGRAGVVRVLAALLRCHHRRELGFQEWCNEASIQLPLRNTPSQKTVDLTVVQVLHASFCCRGRATRVYRALLPQTSPPLAPPEIPQRLIPNTTTRRSLRTSNSNSNSRPPPSITKPRGTNPRPVTDVQPQVGCHKLGIIGWGEMKKFSLVLDGLGRDIVIKTAWACDDREWSSLEAELLNECSNLFGCPRHLYSFTPSSEDGVPVTNHFFLPMPEEDLSSFTWPSFPAPTRPEYRSLVLHVSGSIGESLVRSESPYDLFTSIFHAILGWLAMFERGFAHRDVSIGNVLRLARALQMDPYKINNTLWTDSPALDAHVQMLGQSWLDYTQSTKTLQDVLRTLAVGSHAKGVIIDGDMAARWHDFGAPRNKTRSGTPEFMSLDLLSSVETQDPYLHSPVDDMYSMFFVTQWAAAGHPTNRNLPKVQKLCEDLGGSQRQRATDMIRDLGHKVFRADYGNFLPPSSVLLKAWWDKLGALRSDFKISRLLISQANGTREETKRLLHTLFLASAYRAVSEFAQEFASWTTKYGPNGSESHDWKD</sequence>
<dbReference type="PANTHER" id="PTHR38248:SF2">
    <property type="entry name" value="FUNK1 11"/>
    <property type="match status" value="1"/>
</dbReference>
<feature type="compositionally biased region" description="Low complexity" evidence="1">
    <location>
        <begin position="69"/>
        <end position="90"/>
    </location>
</feature>
<keyword evidence="5" id="KW-1185">Reference proteome</keyword>
<dbReference type="InterPro" id="IPR011009">
    <property type="entry name" value="Kinase-like_dom_sf"/>
</dbReference>
<keyword evidence="2" id="KW-0732">Signal</keyword>
<feature type="region of interest" description="Disordered" evidence="1">
    <location>
        <begin position="51"/>
        <end position="91"/>
    </location>
</feature>
<evidence type="ECO:0000313" key="5">
    <source>
        <dbReference type="Proteomes" id="UP000815677"/>
    </source>
</evidence>
<gene>
    <name evidence="4" type="ORF">MCHLO_14245</name>
</gene>
<dbReference type="Pfam" id="PF17667">
    <property type="entry name" value="Pkinase_fungal"/>
    <property type="match status" value="2"/>
</dbReference>
<organism evidence="4 5">
    <name type="scientific">Mycena chlorophos</name>
    <name type="common">Agaric fungus</name>
    <name type="synonym">Agaricus chlorophos</name>
    <dbReference type="NCBI Taxonomy" id="658473"/>
    <lineage>
        <taxon>Eukaryota</taxon>
        <taxon>Fungi</taxon>
        <taxon>Dikarya</taxon>
        <taxon>Basidiomycota</taxon>
        <taxon>Agaricomycotina</taxon>
        <taxon>Agaricomycetes</taxon>
        <taxon>Agaricomycetidae</taxon>
        <taxon>Agaricales</taxon>
        <taxon>Marasmiineae</taxon>
        <taxon>Mycenaceae</taxon>
        <taxon>Mycena</taxon>
    </lineage>
</organism>
<evidence type="ECO:0000313" key="4">
    <source>
        <dbReference type="EMBL" id="GAT57736.1"/>
    </source>
</evidence>
<feature type="signal peptide" evidence="2">
    <location>
        <begin position="1"/>
        <end position="17"/>
    </location>
</feature>
<accession>A0ABQ0M320</accession>
<reference evidence="4" key="1">
    <citation type="submission" date="2014-09" db="EMBL/GenBank/DDBJ databases">
        <title>Genome sequence of the luminous mushroom Mycena chlorophos for searching fungal bioluminescence genes.</title>
        <authorList>
            <person name="Tanaka Y."/>
            <person name="Kasuga D."/>
            <person name="Oba Y."/>
            <person name="Hase S."/>
            <person name="Sato K."/>
            <person name="Oba Y."/>
            <person name="Sakakibara Y."/>
        </authorList>
    </citation>
    <scope>NUCLEOTIDE SEQUENCE</scope>
</reference>